<dbReference type="InterPro" id="IPR010656">
    <property type="entry name" value="DctM"/>
</dbReference>
<evidence type="ECO:0000256" key="6">
    <source>
        <dbReference type="ARBA" id="ARBA00023136"/>
    </source>
</evidence>
<keyword evidence="6 7" id="KW-0472">Membrane</keyword>
<dbReference type="GO" id="GO:0005886">
    <property type="term" value="C:plasma membrane"/>
    <property type="evidence" value="ECO:0007669"/>
    <property type="project" value="UniProtKB-SubCell"/>
</dbReference>
<dbReference type="PANTHER" id="PTHR33362:SF2">
    <property type="entry name" value="TRAP TRANSPORTER LARGE PERMEASE PROTEIN"/>
    <property type="match status" value="1"/>
</dbReference>
<feature type="transmembrane region" description="Helical" evidence="7">
    <location>
        <begin position="233"/>
        <end position="251"/>
    </location>
</feature>
<evidence type="ECO:0000256" key="5">
    <source>
        <dbReference type="ARBA" id="ARBA00022989"/>
    </source>
</evidence>
<protein>
    <submittedName>
        <fullName evidence="9">TRAP transporter permease</fullName>
    </submittedName>
</protein>
<feature type="transmembrane region" description="Helical" evidence="7">
    <location>
        <begin position="6"/>
        <end position="23"/>
    </location>
</feature>
<evidence type="ECO:0000256" key="2">
    <source>
        <dbReference type="ARBA" id="ARBA00022475"/>
    </source>
</evidence>
<evidence type="ECO:0000256" key="4">
    <source>
        <dbReference type="ARBA" id="ARBA00022692"/>
    </source>
</evidence>
<evidence type="ECO:0000313" key="9">
    <source>
        <dbReference type="EMBL" id="HJB08741.1"/>
    </source>
</evidence>
<dbReference type="InterPro" id="IPR004681">
    <property type="entry name" value="TRAP_DctM"/>
</dbReference>
<sequence length="455" mass="47909">MGLIGPGIISLIIFVGVTIIASVGFKRNIAWSMCLAWLASLLLAGRNIPSYAVESLKAGIINEVMYPSICFCFMAEMMRRTGIIKRLVTILNSIFGRIPGGAGYVSTMASALMGAVSGSGSGNAAVSGSITIPWMMESGFSDQLATTIVTGNATLGMSIPPSTSMFLMLAMPAIAGKCEAGALYVACLCGGMYVLAYRLLTVFYYTKRYKIRAVDRSSLLPLSEALRTGWKSLLIFFGVFIPLALTSGPVSEWLSAGPFGEDGVGSIDMMIWIPTLLVLITVLEGRKYLPKITEVKKWREIIVGDIMSYPAVGGTIIFSFAGSEVMTRLGLGAEMEAIFANLSSMPALVTIMVVGVILLILAGPLNSTGTLVTMGSVGFVALTSVGLRPATALTIMLLFAATEGCVPPASTPLVIASGISGLKDPSKCFKDLMFIYTTGSFVIATLVGVGILPIL</sequence>
<dbReference type="AlphaFoldDB" id="A0A9D2LA57"/>
<keyword evidence="2" id="KW-1003">Cell membrane</keyword>
<dbReference type="Proteomes" id="UP000886804">
    <property type="component" value="Unassembled WGS sequence"/>
</dbReference>
<evidence type="ECO:0000256" key="1">
    <source>
        <dbReference type="ARBA" id="ARBA00004429"/>
    </source>
</evidence>
<dbReference type="EMBL" id="DWYS01000153">
    <property type="protein sequence ID" value="HJB08741.1"/>
    <property type="molecule type" value="Genomic_DNA"/>
</dbReference>
<evidence type="ECO:0000256" key="3">
    <source>
        <dbReference type="ARBA" id="ARBA00022519"/>
    </source>
</evidence>
<feature type="transmembrane region" description="Helical" evidence="7">
    <location>
        <begin position="181"/>
        <end position="206"/>
    </location>
</feature>
<keyword evidence="3" id="KW-0997">Cell inner membrane</keyword>
<evidence type="ECO:0000259" key="8">
    <source>
        <dbReference type="Pfam" id="PF06808"/>
    </source>
</evidence>
<evidence type="ECO:0000256" key="7">
    <source>
        <dbReference type="SAM" id="Phobius"/>
    </source>
</evidence>
<accession>A0A9D2LA57</accession>
<gene>
    <name evidence="9" type="ORF">H9716_12905</name>
</gene>
<organism evidence="9 10">
    <name type="scientific">Candidatus Enterocloster faecavium</name>
    <dbReference type="NCBI Taxonomy" id="2838560"/>
    <lineage>
        <taxon>Bacteria</taxon>
        <taxon>Bacillati</taxon>
        <taxon>Bacillota</taxon>
        <taxon>Clostridia</taxon>
        <taxon>Lachnospirales</taxon>
        <taxon>Lachnospiraceae</taxon>
        <taxon>Enterocloster</taxon>
    </lineage>
</organism>
<feature type="transmembrane region" description="Helical" evidence="7">
    <location>
        <begin position="433"/>
        <end position="454"/>
    </location>
</feature>
<reference evidence="9" key="1">
    <citation type="journal article" date="2021" name="PeerJ">
        <title>Extensive microbial diversity within the chicken gut microbiome revealed by metagenomics and culture.</title>
        <authorList>
            <person name="Gilroy R."/>
            <person name="Ravi A."/>
            <person name="Getino M."/>
            <person name="Pursley I."/>
            <person name="Horton D.L."/>
            <person name="Alikhan N.F."/>
            <person name="Baker D."/>
            <person name="Gharbi K."/>
            <person name="Hall N."/>
            <person name="Watson M."/>
            <person name="Adriaenssens E.M."/>
            <person name="Foster-Nyarko E."/>
            <person name="Jarju S."/>
            <person name="Secka A."/>
            <person name="Antonio M."/>
            <person name="Oren A."/>
            <person name="Chaudhuri R.R."/>
            <person name="La Ragione R."/>
            <person name="Hildebrand F."/>
            <person name="Pallen M.J."/>
        </authorList>
    </citation>
    <scope>NUCLEOTIDE SEQUENCE</scope>
    <source>
        <strain evidence="9">CHK188-4685</strain>
    </source>
</reference>
<comment type="caution">
    <text evidence="9">The sequence shown here is derived from an EMBL/GenBank/DDBJ whole genome shotgun (WGS) entry which is preliminary data.</text>
</comment>
<feature type="transmembrane region" description="Helical" evidence="7">
    <location>
        <begin position="271"/>
        <end position="289"/>
    </location>
</feature>
<evidence type="ECO:0000313" key="10">
    <source>
        <dbReference type="Proteomes" id="UP000886804"/>
    </source>
</evidence>
<dbReference type="Pfam" id="PF06808">
    <property type="entry name" value="DctM"/>
    <property type="match status" value="1"/>
</dbReference>
<reference evidence="9" key="2">
    <citation type="submission" date="2021-04" db="EMBL/GenBank/DDBJ databases">
        <authorList>
            <person name="Gilroy R."/>
        </authorList>
    </citation>
    <scope>NUCLEOTIDE SEQUENCE</scope>
    <source>
        <strain evidence="9">CHK188-4685</strain>
    </source>
</reference>
<name>A0A9D2LA57_9FIRM</name>
<feature type="transmembrane region" description="Helical" evidence="7">
    <location>
        <begin position="342"/>
        <end position="365"/>
    </location>
</feature>
<keyword evidence="4 7" id="KW-0812">Transmembrane</keyword>
<feature type="domain" description="TRAP C4-dicarboxylate transport system permease DctM subunit" evidence="8">
    <location>
        <begin position="19"/>
        <end position="430"/>
    </location>
</feature>
<feature type="transmembrane region" description="Helical" evidence="7">
    <location>
        <begin position="153"/>
        <end position="175"/>
    </location>
</feature>
<keyword evidence="5 7" id="KW-1133">Transmembrane helix</keyword>
<comment type="subcellular location">
    <subcellularLocation>
        <location evidence="1">Cell inner membrane</location>
        <topology evidence="1">Multi-pass membrane protein</topology>
    </subcellularLocation>
</comment>
<dbReference type="PANTHER" id="PTHR33362">
    <property type="entry name" value="SIALIC ACID TRAP TRANSPORTER PERMEASE PROTEIN SIAT-RELATED"/>
    <property type="match status" value="1"/>
</dbReference>
<dbReference type="GO" id="GO:0022857">
    <property type="term" value="F:transmembrane transporter activity"/>
    <property type="evidence" value="ECO:0007669"/>
    <property type="project" value="TreeGrafter"/>
</dbReference>
<proteinExistence type="predicted"/>
<feature type="transmembrane region" description="Helical" evidence="7">
    <location>
        <begin position="301"/>
        <end position="322"/>
    </location>
</feature>